<dbReference type="InterPro" id="IPR028992">
    <property type="entry name" value="Hedgehog/Intein_dom"/>
</dbReference>
<dbReference type="PANTHER" id="PTHR38340:SF1">
    <property type="entry name" value="S-LAYER PROTEIN"/>
    <property type="match status" value="1"/>
</dbReference>
<organism evidence="4 5">
    <name type="scientific">Marivivens donghaensis</name>
    <dbReference type="NCBI Taxonomy" id="1699413"/>
    <lineage>
        <taxon>Bacteria</taxon>
        <taxon>Pseudomonadati</taxon>
        <taxon>Pseudomonadota</taxon>
        <taxon>Alphaproteobacteria</taxon>
        <taxon>Rhodobacterales</taxon>
        <taxon>Paracoccaceae</taxon>
        <taxon>Marivivens group</taxon>
        <taxon>Marivivens</taxon>
    </lineage>
</organism>
<dbReference type="PRINTS" id="PR00313">
    <property type="entry name" value="CABNDNGRPT"/>
</dbReference>
<evidence type="ECO:0000256" key="2">
    <source>
        <dbReference type="ARBA" id="ARBA00022525"/>
    </source>
</evidence>
<dbReference type="Pfam" id="PF13403">
    <property type="entry name" value="Hint_2"/>
    <property type="match status" value="1"/>
</dbReference>
<dbReference type="SUPFAM" id="SSF51294">
    <property type="entry name" value="Hedgehog/intein (Hint) domain"/>
    <property type="match status" value="1"/>
</dbReference>
<accession>A0ABX0W4W6</accession>
<evidence type="ECO:0000313" key="5">
    <source>
        <dbReference type="Proteomes" id="UP000709466"/>
    </source>
</evidence>
<evidence type="ECO:0000256" key="1">
    <source>
        <dbReference type="ARBA" id="ARBA00004613"/>
    </source>
</evidence>
<dbReference type="InterPro" id="IPR001343">
    <property type="entry name" value="Hemolysn_Ca-bd"/>
</dbReference>
<comment type="subcellular location">
    <subcellularLocation>
        <location evidence="1">Secreted</location>
    </subcellularLocation>
</comment>
<dbReference type="EMBL" id="JAATOP010000017">
    <property type="protein sequence ID" value="NIY73977.1"/>
    <property type="molecule type" value="Genomic_DNA"/>
</dbReference>
<proteinExistence type="predicted"/>
<dbReference type="RefSeq" id="WP_167639360.1">
    <property type="nucleotide sequence ID" value="NZ_JAATOP010000017.1"/>
</dbReference>
<dbReference type="Pfam" id="PF00353">
    <property type="entry name" value="HemolysinCabind"/>
    <property type="match status" value="2"/>
</dbReference>
<sequence length="350" mass="38102">MGKYIGTGHADTITGSNGDDTITAKGGDDIVYGGGGNDTIYAGNGFDKVYGGDGDDTIYGGGDNDELMGESGADTFIISPDGSQDWSNTTVKGGSAGNDADTLDFSEFTRNGWEIQNFVKNAENNGQPGYHGQLQLYNPSTGKHANINFEDIERFVPCFTTGSLIATTLGELPVEQIRPGHQIVTRDNGIQEVAWAGRRNLRRHDLVGQKNLRPILIKRGALGADLPERDMWVSPNHRMLLASEQAELYFNESEVFVAAKHLVGLPGVLQTMTPGVSYHHIMFERHEVVLADGAWTESFQPGDQSLKGIDADQRAEIFQLFPELATRSGVDGYQSARRCLKRHEAQLLLG</sequence>
<feature type="domain" description="Hedgehog/Intein (Hint)" evidence="3">
    <location>
        <begin position="157"/>
        <end position="303"/>
    </location>
</feature>
<dbReference type="InterPro" id="IPR050557">
    <property type="entry name" value="RTX_toxin/Mannuronan_C5-epim"/>
</dbReference>
<evidence type="ECO:0000313" key="4">
    <source>
        <dbReference type="EMBL" id="NIY73977.1"/>
    </source>
</evidence>
<protein>
    <recommendedName>
        <fullName evidence="3">Hedgehog/Intein (Hint) domain-containing protein</fullName>
    </recommendedName>
</protein>
<keyword evidence="2" id="KW-0964">Secreted</keyword>
<reference evidence="4 5" key="1">
    <citation type="submission" date="2020-03" db="EMBL/GenBank/DDBJ databases">
        <title>Bacterial isolates of synthetic phycosphere.</title>
        <authorList>
            <person name="Fu H."/>
            <person name="Moran M.A."/>
        </authorList>
    </citation>
    <scope>NUCLEOTIDE SEQUENCE [LARGE SCALE GENOMIC DNA]</scope>
    <source>
        <strain evidence="4 5">HF1</strain>
    </source>
</reference>
<keyword evidence="5" id="KW-1185">Reference proteome</keyword>
<dbReference type="InterPro" id="IPR036844">
    <property type="entry name" value="Hint_dom_sf"/>
</dbReference>
<dbReference type="Proteomes" id="UP000709466">
    <property type="component" value="Unassembled WGS sequence"/>
</dbReference>
<dbReference type="SUPFAM" id="SSF51120">
    <property type="entry name" value="beta-Roll"/>
    <property type="match status" value="1"/>
</dbReference>
<name>A0ABX0W4W6_9RHOB</name>
<evidence type="ECO:0000259" key="3">
    <source>
        <dbReference type="Pfam" id="PF13403"/>
    </source>
</evidence>
<dbReference type="PANTHER" id="PTHR38340">
    <property type="entry name" value="S-LAYER PROTEIN"/>
    <property type="match status" value="1"/>
</dbReference>
<dbReference type="Gene3D" id="2.150.10.10">
    <property type="entry name" value="Serralysin-like metalloprotease, C-terminal"/>
    <property type="match status" value="1"/>
</dbReference>
<gene>
    <name evidence="4" type="ORF">HCZ30_16225</name>
</gene>
<comment type="caution">
    <text evidence="4">The sequence shown here is derived from an EMBL/GenBank/DDBJ whole genome shotgun (WGS) entry which is preliminary data.</text>
</comment>
<dbReference type="InterPro" id="IPR011049">
    <property type="entry name" value="Serralysin-like_metalloprot_C"/>
</dbReference>